<evidence type="ECO:0000313" key="2">
    <source>
        <dbReference type="EMBL" id="MQN79403.1"/>
    </source>
</evidence>
<proteinExistence type="predicted"/>
<feature type="domain" description="HTH merR-type" evidence="1">
    <location>
        <begin position="1"/>
        <end position="24"/>
    </location>
</feature>
<organism evidence="2 3">
    <name type="scientific">Segatella copri</name>
    <dbReference type="NCBI Taxonomy" id="165179"/>
    <lineage>
        <taxon>Bacteria</taxon>
        <taxon>Pseudomonadati</taxon>
        <taxon>Bacteroidota</taxon>
        <taxon>Bacteroidia</taxon>
        <taxon>Bacteroidales</taxon>
        <taxon>Prevotellaceae</taxon>
        <taxon>Segatella</taxon>
    </lineage>
</organism>
<dbReference type="PROSITE" id="PS50937">
    <property type="entry name" value="HTH_MERR_2"/>
    <property type="match status" value="1"/>
</dbReference>
<evidence type="ECO:0000313" key="3">
    <source>
        <dbReference type="Proteomes" id="UP000480425"/>
    </source>
</evidence>
<evidence type="ECO:0000259" key="1">
    <source>
        <dbReference type="PROSITE" id="PS50937"/>
    </source>
</evidence>
<accession>A0A6G1TVT6</accession>
<dbReference type="InterPro" id="IPR000551">
    <property type="entry name" value="MerR-type_HTH_dom"/>
</dbReference>
<dbReference type="EMBL" id="VZCB01000001">
    <property type="protein sequence ID" value="MQN79403.1"/>
    <property type="molecule type" value="Genomic_DNA"/>
</dbReference>
<dbReference type="RefSeq" id="WP_153121732.1">
    <property type="nucleotide sequence ID" value="NZ_JAPDUV010000001.1"/>
</dbReference>
<name>A0A6G1TVT6_9BACT</name>
<comment type="caution">
    <text evidence="2">The sequence shown here is derived from an EMBL/GenBank/DDBJ whole genome shotgun (WGS) entry which is preliminary data.</text>
</comment>
<dbReference type="AlphaFoldDB" id="A0A6G1TVT6"/>
<gene>
    <name evidence="2" type="ORF">F7D73_00155</name>
</gene>
<dbReference type="GO" id="GO:0006355">
    <property type="term" value="P:regulation of DNA-templated transcription"/>
    <property type="evidence" value="ECO:0007669"/>
    <property type="project" value="InterPro"/>
</dbReference>
<protein>
    <recommendedName>
        <fullName evidence="1">HTH merR-type domain-containing protein</fullName>
    </recommendedName>
</protein>
<dbReference type="Proteomes" id="UP000480425">
    <property type="component" value="Unassembled WGS sequence"/>
</dbReference>
<dbReference type="GO" id="GO:0003677">
    <property type="term" value="F:DNA binding"/>
    <property type="evidence" value="ECO:0007669"/>
    <property type="project" value="InterPro"/>
</dbReference>
<reference evidence="2 3" key="1">
    <citation type="submission" date="2019-09" db="EMBL/GenBank/DDBJ databases">
        <title>Distinct polysaccharide growth profiles of human intestinal Prevotella copri isolates.</title>
        <authorList>
            <person name="Fehlner-Peach H."/>
            <person name="Magnabosco C."/>
            <person name="Raghavan V."/>
            <person name="Scher J.U."/>
            <person name="Tett A."/>
            <person name="Cox L.M."/>
            <person name="Gottsegen C."/>
            <person name="Watters A."/>
            <person name="Wiltshire- Gordon J.D."/>
            <person name="Segata N."/>
            <person name="Bonneau R."/>
            <person name="Littman D.R."/>
        </authorList>
    </citation>
    <scope>NUCLEOTIDE SEQUENCE [LARGE SCALE GENOMIC DNA]</scope>
    <source>
        <strain evidence="3">iA622</strain>
    </source>
</reference>
<sequence length="84" mass="9531">MEQILVTIDTEGQSLQKIRAAIKMLRGVVSTSVMKDPVLTKTEKQQAYVKESLTRAMQEVRMAKLNGQKLPDARDLLKELDEED</sequence>